<dbReference type="Gene3D" id="3.40.470.10">
    <property type="entry name" value="Uracil-DNA glycosylase-like domain"/>
    <property type="match status" value="1"/>
</dbReference>
<sequence length="177" mass="20821">MNKLLKLRDKIINEFYVKDWREVWFFPQFKNIKGVEKVKGYLGTDPIVFLSINPSYGSYPSPADIFYYENLQQQGFANAHLTDLFKVKIKNDEVDETLANKSELARAIKLLNEELEIIKPKLVVAVGKRHKKLYESVIGNKYPVYLIPHYSQRYNDNTKQKQFRSALRAVKVKYEKL</sequence>
<comment type="caution">
    <text evidence="2">The sequence shown here is derived from an EMBL/GenBank/DDBJ whole genome shotgun (WGS) entry which is preliminary data.</text>
</comment>
<dbReference type="AlphaFoldDB" id="A0A1F5NIM1"/>
<protein>
    <recommendedName>
        <fullName evidence="1">Uracil-DNA glycosylase-like domain-containing protein</fullName>
    </recommendedName>
</protein>
<evidence type="ECO:0000313" key="3">
    <source>
        <dbReference type="Proteomes" id="UP000176578"/>
    </source>
</evidence>
<dbReference type="EMBL" id="MFDZ01000052">
    <property type="protein sequence ID" value="OGE77423.1"/>
    <property type="molecule type" value="Genomic_DNA"/>
</dbReference>
<reference evidence="2 3" key="1">
    <citation type="journal article" date="2016" name="Nat. Commun.">
        <title>Thousands of microbial genomes shed light on interconnected biogeochemical processes in an aquifer system.</title>
        <authorList>
            <person name="Anantharaman K."/>
            <person name="Brown C.T."/>
            <person name="Hug L.A."/>
            <person name="Sharon I."/>
            <person name="Castelle C.J."/>
            <person name="Probst A.J."/>
            <person name="Thomas B.C."/>
            <person name="Singh A."/>
            <person name="Wilkins M.J."/>
            <person name="Karaoz U."/>
            <person name="Brodie E.L."/>
            <person name="Williams K.H."/>
            <person name="Hubbard S.S."/>
            <person name="Banfield J.F."/>
        </authorList>
    </citation>
    <scope>NUCLEOTIDE SEQUENCE [LARGE SCALE GENOMIC DNA]</scope>
</reference>
<dbReference type="InterPro" id="IPR036895">
    <property type="entry name" value="Uracil-DNA_glycosylase-like_sf"/>
</dbReference>
<dbReference type="InterPro" id="IPR005122">
    <property type="entry name" value="Uracil-DNA_glycosylase-like"/>
</dbReference>
<accession>A0A1F5NIM1</accession>
<evidence type="ECO:0000313" key="2">
    <source>
        <dbReference type="EMBL" id="OGE77423.1"/>
    </source>
</evidence>
<feature type="domain" description="Uracil-DNA glycosylase-like" evidence="1">
    <location>
        <begin position="70"/>
        <end position="169"/>
    </location>
</feature>
<proteinExistence type="predicted"/>
<dbReference type="SUPFAM" id="SSF52141">
    <property type="entry name" value="Uracil-DNA glycosylase-like"/>
    <property type="match status" value="1"/>
</dbReference>
<name>A0A1F5NIM1_9BACT</name>
<dbReference type="Pfam" id="PF03167">
    <property type="entry name" value="UDG"/>
    <property type="match status" value="1"/>
</dbReference>
<gene>
    <name evidence="2" type="ORF">A3J19_03185</name>
</gene>
<dbReference type="Proteomes" id="UP000176578">
    <property type="component" value="Unassembled WGS sequence"/>
</dbReference>
<organism evidence="2 3">
    <name type="scientific">Candidatus Daviesbacteria bacterium RIFCSPLOWO2_02_FULL_41_8</name>
    <dbReference type="NCBI Taxonomy" id="1797798"/>
    <lineage>
        <taxon>Bacteria</taxon>
        <taxon>Candidatus Daviesiibacteriota</taxon>
    </lineage>
</organism>
<evidence type="ECO:0000259" key="1">
    <source>
        <dbReference type="Pfam" id="PF03167"/>
    </source>
</evidence>